<name>I0Z0Y6_COCSC</name>
<evidence type="ECO:0000313" key="3">
    <source>
        <dbReference type="EMBL" id="EIE24305.1"/>
    </source>
</evidence>
<dbReference type="Pfam" id="PF07452">
    <property type="entry name" value="CHRD"/>
    <property type="match status" value="1"/>
</dbReference>
<proteinExistence type="predicted"/>
<protein>
    <recommendedName>
        <fullName evidence="2">CHRD domain-containing protein</fullName>
    </recommendedName>
</protein>
<keyword evidence="1" id="KW-0732">Signal</keyword>
<feature type="signal peptide" evidence="1">
    <location>
        <begin position="1"/>
        <end position="22"/>
    </location>
</feature>
<dbReference type="InterPro" id="IPR010895">
    <property type="entry name" value="CHRD"/>
</dbReference>
<dbReference type="EMBL" id="AGSI01000006">
    <property type="protein sequence ID" value="EIE24305.1"/>
    <property type="molecule type" value="Genomic_DNA"/>
</dbReference>
<feature type="chain" id="PRO_5003637412" description="CHRD domain-containing protein" evidence="1">
    <location>
        <begin position="23"/>
        <end position="178"/>
    </location>
</feature>
<dbReference type="Proteomes" id="UP000007264">
    <property type="component" value="Unassembled WGS sequence"/>
</dbReference>
<gene>
    <name evidence="3" type="ORF">COCSUDRAFT_41553</name>
</gene>
<dbReference type="OrthoDB" id="10335315at2759"/>
<evidence type="ECO:0000313" key="4">
    <source>
        <dbReference type="Proteomes" id="UP000007264"/>
    </source>
</evidence>
<dbReference type="AlphaFoldDB" id="I0Z0Y6"/>
<evidence type="ECO:0000256" key="1">
    <source>
        <dbReference type="SAM" id="SignalP"/>
    </source>
</evidence>
<keyword evidence="4" id="KW-1185">Reference proteome</keyword>
<comment type="caution">
    <text evidence="3">The sequence shown here is derived from an EMBL/GenBank/DDBJ whole genome shotgun (WGS) entry which is preliminary data.</text>
</comment>
<sequence>MRILCLLLAFVIALHAPSSCMADEYRATLDGFSVVPPLNISNNGTATFTFKEEDHTAVMYFQVNITAPGGARAAELHQASTQDPLNTNGNTTAVLWGPHDPHQDKPVDGQLGAGKLTTPDLFGPLKGLGIINLKDQIDNGGLIYLVILTKDHPEGEMRGQLISAENPYATDILAVAAG</sequence>
<dbReference type="SMART" id="SM00754">
    <property type="entry name" value="CHRD"/>
    <property type="match status" value="1"/>
</dbReference>
<reference evidence="3 4" key="1">
    <citation type="journal article" date="2012" name="Genome Biol.">
        <title>The genome of the polar eukaryotic microalga coccomyxa subellipsoidea reveals traits of cold adaptation.</title>
        <authorList>
            <person name="Blanc G."/>
            <person name="Agarkova I."/>
            <person name="Grimwood J."/>
            <person name="Kuo A."/>
            <person name="Brueggeman A."/>
            <person name="Dunigan D."/>
            <person name="Gurnon J."/>
            <person name="Ladunga I."/>
            <person name="Lindquist E."/>
            <person name="Lucas S."/>
            <person name="Pangilinan J."/>
            <person name="Proschold T."/>
            <person name="Salamov A."/>
            <person name="Schmutz J."/>
            <person name="Weeks D."/>
            <person name="Yamada T."/>
            <person name="Claverie J.M."/>
            <person name="Grigoriev I."/>
            <person name="Van Etten J."/>
            <person name="Lomsadze A."/>
            <person name="Borodovsky M."/>
        </authorList>
    </citation>
    <scope>NUCLEOTIDE SEQUENCE [LARGE SCALE GENOMIC DNA]</scope>
    <source>
        <strain evidence="3 4">C-169</strain>
    </source>
</reference>
<dbReference type="KEGG" id="csl:COCSUDRAFT_41553"/>
<dbReference type="GeneID" id="17042303"/>
<evidence type="ECO:0000259" key="2">
    <source>
        <dbReference type="SMART" id="SM00754"/>
    </source>
</evidence>
<accession>I0Z0Y6</accession>
<dbReference type="RefSeq" id="XP_005648849.1">
    <property type="nucleotide sequence ID" value="XM_005648792.1"/>
</dbReference>
<feature type="domain" description="CHRD" evidence="2">
    <location>
        <begin position="23"/>
        <end position="163"/>
    </location>
</feature>
<organism evidence="3 4">
    <name type="scientific">Coccomyxa subellipsoidea (strain C-169)</name>
    <name type="common">Green microalga</name>
    <dbReference type="NCBI Taxonomy" id="574566"/>
    <lineage>
        <taxon>Eukaryota</taxon>
        <taxon>Viridiplantae</taxon>
        <taxon>Chlorophyta</taxon>
        <taxon>core chlorophytes</taxon>
        <taxon>Trebouxiophyceae</taxon>
        <taxon>Trebouxiophyceae incertae sedis</taxon>
        <taxon>Coccomyxaceae</taxon>
        <taxon>Coccomyxa</taxon>
        <taxon>Coccomyxa subellipsoidea</taxon>
    </lineage>
</organism>